<protein>
    <submittedName>
        <fullName evidence="1">Uncharacterized protein</fullName>
    </submittedName>
</protein>
<organism evidence="1 2">
    <name type="scientific">Desulforamulus reducens (strain ATCC BAA-1160 / DSM 100696 / MI-1)</name>
    <name type="common">Desulfotomaculum reducens</name>
    <dbReference type="NCBI Taxonomy" id="349161"/>
    <lineage>
        <taxon>Bacteria</taxon>
        <taxon>Bacillati</taxon>
        <taxon>Bacillota</taxon>
        <taxon>Clostridia</taxon>
        <taxon>Eubacteriales</taxon>
        <taxon>Peptococcaceae</taxon>
        <taxon>Desulforamulus</taxon>
    </lineage>
</organism>
<gene>
    <name evidence="1" type="ordered locus">Dred_2014</name>
</gene>
<accession>A4J628</accession>
<dbReference type="AlphaFoldDB" id="A4J628"/>
<dbReference type="STRING" id="349161.Dred_2014"/>
<sequence>MFLTWLYLIYNGMQKRKIPKDKTIGSQEKLAGFMIRPSIKRTKETKNTTDDHAISKDGSVLLGGRYFLMPMQKNSVTRLQTQGASIFVTPLCRY</sequence>
<keyword evidence="2" id="KW-1185">Reference proteome</keyword>
<proteinExistence type="predicted"/>
<reference evidence="1 2" key="1">
    <citation type="submission" date="2007-03" db="EMBL/GenBank/DDBJ databases">
        <title>Complete sequence of Desulfotomaculum reducens MI-1.</title>
        <authorList>
            <consortium name="US DOE Joint Genome Institute"/>
            <person name="Copeland A."/>
            <person name="Lucas S."/>
            <person name="Lapidus A."/>
            <person name="Barry K."/>
            <person name="Detter J.C."/>
            <person name="Glavina del Rio T."/>
            <person name="Hammon N."/>
            <person name="Israni S."/>
            <person name="Dalin E."/>
            <person name="Tice H."/>
            <person name="Pitluck S."/>
            <person name="Sims D."/>
            <person name="Brettin T."/>
            <person name="Bruce D."/>
            <person name="Han C."/>
            <person name="Tapia R."/>
            <person name="Schmutz J."/>
            <person name="Larimer F."/>
            <person name="Land M."/>
            <person name="Hauser L."/>
            <person name="Kyrpides N."/>
            <person name="Kim E."/>
            <person name="Tebo B.M."/>
            <person name="Richardson P."/>
        </authorList>
    </citation>
    <scope>NUCLEOTIDE SEQUENCE [LARGE SCALE GENOMIC DNA]</scope>
    <source>
        <strain evidence="1 2">MI-1</strain>
    </source>
</reference>
<dbReference type="HOGENOM" id="CLU_2381504_0_0_9"/>
<dbReference type="Proteomes" id="UP000001556">
    <property type="component" value="Chromosome"/>
</dbReference>
<evidence type="ECO:0000313" key="1">
    <source>
        <dbReference type="EMBL" id="ABO50531.1"/>
    </source>
</evidence>
<name>A4J628_DESRM</name>
<dbReference type="KEGG" id="drm:Dred_2014"/>
<dbReference type="EMBL" id="CP000612">
    <property type="protein sequence ID" value="ABO50531.1"/>
    <property type="molecule type" value="Genomic_DNA"/>
</dbReference>
<evidence type="ECO:0000313" key="2">
    <source>
        <dbReference type="Proteomes" id="UP000001556"/>
    </source>
</evidence>